<feature type="domain" description="CHAT" evidence="1">
    <location>
        <begin position="845"/>
        <end position="1131"/>
    </location>
</feature>
<dbReference type="RefSeq" id="WP_345550922.1">
    <property type="nucleotide sequence ID" value="NZ_BAAAZA010000013.1"/>
</dbReference>
<dbReference type="Proteomes" id="UP001501563">
    <property type="component" value="Unassembled WGS sequence"/>
</dbReference>
<reference evidence="3" key="1">
    <citation type="journal article" date="2019" name="Int. J. Syst. Evol. Microbiol.">
        <title>The Global Catalogue of Microorganisms (GCM) 10K type strain sequencing project: providing services to taxonomists for standard genome sequencing and annotation.</title>
        <authorList>
            <consortium name="The Broad Institute Genomics Platform"/>
            <consortium name="The Broad Institute Genome Sequencing Center for Infectious Disease"/>
            <person name="Wu L."/>
            <person name="Ma J."/>
        </authorList>
    </citation>
    <scope>NUCLEOTIDE SEQUENCE [LARGE SCALE GENOMIC DNA]</scope>
    <source>
        <strain evidence="3">JCM 16578</strain>
    </source>
</reference>
<accession>A0ABP7KGG5</accession>
<evidence type="ECO:0000313" key="2">
    <source>
        <dbReference type="EMBL" id="GAA3876715.1"/>
    </source>
</evidence>
<protein>
    <submittedName>
        <fullName evidence="2">CHAT domain-containing protein</fullName>
    </submittedName>
</protein>
<dbReference type="Pfam" id="PF12770">
    <property type="entry name" value="CHAT"/>
    <property type="match status" value="1"/>
</dbReference>
<dbReference type="SUPFAM" id="SSF48208">
    <property type="entry name" value="Six-hairpin glycosidases"/>
    <property type="match status" value="1"/>
</dbReference>
<evidence type="ECO:0000259" key="1">
    <source>
        <dbReference type="Pfam" id="PF12770"/>
    </source>
</evidence>
<dbReference type="Gene3D" id="1.25.40.10">
    <property type="entry name" value="Tetratricopeptide repeat domain"/>
    <property type="match status" value="2"/>
</dbReference>
<dbReference type="InterPro" id="IPR008928">
    <property type="entry name" value="6-hairpin_glycosidase_sf"/>
</dbReference>
<organism evidence="2 3">
    <name type="scientific">Streptomyces lannensis</name>
    <dbReference type="NCBI Taxonomy" id="766498"/>
    <lineage>
        <taxon>Bacteria</taxon>
        <taxon>Bacillati</taxon>
        <taxon>Actinomycetota</taxon>
        <taxon>Actinomycetes</taxon>
        <taxon>Kitasatosporales</taxon>
        <taxon>Streptomycetaceae</taxon>
        <taxon>Streptomyces</taxon>
    </lineage>
</organism>
<dbReference type="EMBL" id="BAAAZA010000013">
    <property type="protein sequence ID" value="GAA3876715.1"/>
    <property type="molecule type" value="Genomic_DNA"/>
</dbReference>
<sequence length="1132" mass="123034">MDLDEAVEAVRQRVSRWEHGGDPDAVTGPGVLAPAGRIWRTVLTGQGATVEAVYALAGLHWARTVALGQDSPIDDLWGALVLYGAVDGAESVELPDEVRALLSRNPSNYDLSFVGPEHWGRRAIHLLKEVQVDEDLDKLDEVIELFNGTVEAYTPDHEYWAGDLSNLSLALHMRYYRRGDPADLERAERAARDAVRGTEPWDPKLPLRLDNLSAVLQYRAELTGDAVAWAESVRLSARAVRTTPPEHHLRAMFEVRHACARIGRYELTGDQSELDQGIEELERTVARTPENDRELATRRSRLGGAYHSRYLLTRDPRPLHRAIELLTQGADATPLGSPDRAASLAGLSKALLSRFEETGDAHDLDDALAAGERALKEGPDEEAGPAALARRADHLHTFGQALFAASEYTHDRSFLDRAVQAFREAVRTGTADADLPGHPRAPAHHASLGEALMARNFGLLGQVTPFGLTDLVHETAQLEWERRKASGAVLEPAEIEDVSEAYECLLRAVEQTGPHHPDLGGRLRGLSSLSYSLYRLHNRRGDADRALELGERAVRVTPPRHPQRAHAVLLLAFLLAELGGAAENDRALSLWDGLVSDPSVQPSSRASAAAYAARARCRRGAWAAAVELYAQALDVLPSLVTPAQDTRAQEELLTLWSGLAGEAASCAIAAGDPDRAVELLEQGRGVLWSQLLDSRTELGALQAVEAELAERLTVVERELNTTPEAGASQPWWGRIADRRLTLAAEREDLVAHIRTLTGFEDFRRPAGIEELRQAAADGPVVLVVSSQWRTDALIVTTSATRTVPLDVDHPELLARAERYLMALQRYETGPRDALAQVTLNLILTRTLEWLWRDIAEPSLRALELTTSPPEGTGLPRLWWCPTGLLALLPLHAAGIPANGADTAVQAGECVQDRVTPSYTPTLRALLDRRTDARSTVPGDGMLAVGLPSTPGYGPLPQVEDELAVLRTAFPTSTVLRGERATRQAVRDGLRTHRWAHLSCHGGQDLTRPSQGGVVLHDAMLTVADLRSDHFAQGDFVFLSACQTALGGAGAPDEAMAVTSALQYTGWRQVVGTLWSVGATTAAEVTAGFYDALASDGTLDTGEAAQALYEAVRELRRAGHPPRVWAPFVHSGI</sequence>
<proteinExistence type="predicted"/>
<gene>
    <name evidence="2" type="ORF">GCM10022207_48530</name>
</gene>
<evidence type="ECO:0000313" key="3">
    <source>
        <dbReference type="Proteomes" id="UP001501563"/>
    </source>
</evidence>
<dbReference type="InterPro" id="IPR011990">
    <property type="entry name" value="TPR-like_helical_dom_sf"/>
</dbReference>
<comment type="caution">
    <text evidence="2">The sequence shown here is derived from an EMBL/GenBank/DDBJ whole genome shotgun (WGS) entry which is preliminary data.</text>
</comment>
<name>A0ABP7KGG5_9ACTN</name>
<keyword evidence="3" id="KW-1185">Reference proteome</keyword>
<dbReference type="InterPro" id="IPR024983">
    <property type="entry name" value="CHAT_dom"/>
</dbReference>